<dbReference type="AlphaFoldDB" id="A0AAN9GHR8"/>
<dbReference type="Pfam" id="PF00643">
    <property type="entry name" value="zf-B_box"/>
    <property type="match status" value="1"/>
</dbReference>
<dbReference type="CDD" id="cd19756">
    <property type="entry name" value="Bbox2"/>
    <property type="match status" value="1"/>
</dbReference>
<feature type="compositionally biased region" description="Basic and acidic residues" evidence="3">
    <location>
        <begin position="746"/>
        <end position="766"/>
    </location>
</feature>
<accession>A0AAN9GHR8</accession>
<feature type="compositionally biased region" description="Polar residues" evidence="3">
    <location>
        <begin position="830"/>
        <end position="844"/>
    </location>
</feature>
<feature type="compositionally biased region" description="Basic residues" evidence="3">
    <location>
        <begin position="779"/>
        <end position="793"/>
    </location>
</feature>
<proteinExistence type="predicted"/>
<gene>
    <name evidence="5" type="ORF">V1264_016259</name>
</gene>
<comment type="caution">
    <text evidence="5">The sequence shown here is derived from an EMBL/GenBank/DDBJ whole genome shotgun (WGS) entry which is preliminary data.</text>
</comment>
<reference evidence="5 6" key="1">
    <citation type="submission" date="2024-02" db="EMBL/GenBank/DDBJ databases">
        <title>Chromosome-scale genome assembly of the rough periwinkle Littorina saxatilis.</title>
        <authorList>
            <person name="De Jode A."/>
            <person name="Faria R."/>
            <person name="Formenti G."/>
            <person name="Sims Y."/>
            <person name="Smith T.P."/>
            <person name="Tracey A."/>
            <person name="Wood J.M.D."/>
            <person name="Zagrodzka Z.B."/>
            <person name="Johannesson K."/>
            <person name="Butlin R.K."/>
            <person name="Leder E.H."/>
        </authorList>
    </citation>
    <scope>NUCLEOTIDE SEQUENCE [LARGE SCALE GENOMIC DNA]</scope>
    <source>
        <strain evidence="5">Snail1</strain>
        <tissue evidence="5">Muscle</tissue>
    </source>
</reference>
<evidence type="ECO:0000313" key="6">
    <source>
        <dbReference type="Proteomes" id="UP001374579"/>
    </source>
</evidence>
<keyword evidence="2" id="KW-0175">Coiled coil</keyword>
<sequence length="876" mass="97501">MEKETWCEDHPTDLLIMQCIDCNKLICTECKEADHKNHPAKDIQGAAANIRAQIIPSVEKLKEREAIAQTVLEEKRSVLASFENSVEETKIAFQDRADAIISCINNIVQEKKEAVETFADQNGRKELCWNVNETEEEVNKLQKHQQAMMRLLDSEMTDFEVTRRWSSLSMLPVTPTVNVSVHQTHLFLPQIYSQWSDQIESIMGLPRLAYTSSEPSAMATALRLTVPFRVRAIHVMSDERVCVVADRAASLPEKSQGADVFDLLVYNQDDMLLQRHTITGCHQPRLSSTPNGRIFVICAVTGTNTLIDAGSWLSNTEETDTLRNFLCCVKVSPSKHKLSQKPEKGKIYQILVDSTKSHLFSVLVENPQSVVADKTGQYFAVIQRSVVVSDQQTKPKRPAPKQEVVGSVAVFKRPQELDPKAQEPLTTFKPHAEKHVYPVDACFYKDIDQHLLLVAHGSAIYMVDYVNTGNPIKHLACECPLLKLPTALFTDYYGRLWIGCDSGKVLNWLPMDELFEHIYMQPQGLEEDGSDSSSVSSGNHLGSQSASDSQEINERGSLAITGTSSDRVEAPESEFSASDFVDDSSYKGFSGSDITDRFSNPVDNVNVDPRSAQVPTCRSVGSSLALESDSEMSDLEFNQQNEPVDRSAMTHVSQPTDTIWDVNSTACLPAHQEGKPCNKQNDTTVPANHAQFTSENEVLYRRPELSRNTDEKEDRSADEADDALIQKLMSMPALDTAPSTTAAADCADHEAEVVEDEHSLPPESDGHTPLARPVPLPRAHPRKRPMPAPRRHSYQPAFGSASVRTDRAEGIMPENFGREPSEGWRDPASATCTPGCQNSKNMDQSQRHTWDFCDGQNDVDSRLFSGLSTKKDKHQS</sequence>
<dbReference type="PROSITE" id="PS50119">
    <property type="entry name" value="ZF_BBOX"/>
    <property type="match status" value="1"/>
</dbReference>
<feature type="region of interest" description="Disordered" evidence="3">
    <location>
        <begin position="690"/>
        <end position="719"/>
    </location>
</feature>
<name>A0AAN9GHR8_9CAEN</name>
<feature type="region of interest" description="Disordered" evidence="3">
    <location>
        <begin position="591"/>
        <end position="614"/>
    </location>
</feature>
<dbReference type="SUPFAM" id="SSF57845">
    <property type="entry name" value="B-box zinc-binding domain"/>
    <property type="match status" value="1"/>
</dbReference>
<keyword evidence="6" id="KW-1185">Reference proteome</keyword>
<evidence type="ECO:0000259" key="4">
    <source>
        <dbReference type="PROSITE" id="PS50119"/>
    </source>
</evidence>
<dbReference type="GO" id="GO:0008270">
    <property type="term" value="F:zinc ion binding"/>
    <property type="evidence" value="ECO:0007669"/>
    <property type="project" value="UniProtKB-KW"/>
</dbReference>
<dbReference type="Proteomes" id="UP001374579">
    <property type="component" value="Unassembled WGS sequence"/>
</dbReference>
<feature type="region of interest" description="Disordered" evidence="3">
    <location>
        <begin position="525"/>
        <end position="553"/>
    </location>
</feature>
<feature type="domain" description="B box-type" evidence="4">
    <location>
        <begin position="2"/>
        <end position="43"/>
    </location>
</feature>
<dbReference type="EMBL" id="JBAMIC010000004">
    <property type="protein sequence ID" value="KAK7108526.1"/>
    <property type="molecule type" value="Genomic_DNA"/>
</dbReference>
<feature type="compositionally biased region" description="Basic and acidic residues" evidence="3">
    <location>
        <begin position="698"/>
        <end position="718"/>
    </location>
</feature>
<dbReference type="PANTHER" id="PTHR25462">
    <property type="entry name" value="BONUS, ISOFORM C-RELATED"/>
    <property type="match status" value="1"/>
</dbReference>
<feature type="compositionally biased region" description="Low complexity" evidence="3">
    <location>
        <begin position="531"/>
        <end position="545"/>
    </location>
</feature>
<feature type="compositionally biased region" description="Basic and acidic residues" evidence="3">
    <location>
        <begin position="816"/>
        <end position="825"/>
    </location>
</feature>
<dbReference type="Gene3D" id="3.30.160.60">
    <property type="entry name" value="Classic Zinc Finger"/>
    <property type="match status" value="1"/>
</dbReference>
<evidence type="ECO:0000256" key="3">
    <source>
        <dbReference type="SAM" id="MobiDB-lite"/>
    </source>
</evidence>
<dbReference type="InterPro" id="IPR000315">
    <property type="entry name" value="Znf_B-box"/>
</dbReference>
<organism evidence="5 6">
    <name type="scientific">Littorina saxatilis</name>
    <dbReference type="NCBI Taxonomy" id="31220"/>
    <lineage>
        <taxon>Eukaryota</taxon>
        <taxon>Metazoa</taxon>
        <taxon>Spiralia</taxon>
        <taxon>Lophotrochozoa</taxon>
        <taxon>Mollusca</taxon>
        <taxon>Gastropoda</taxon>
        <taxon>Caenogastropoda</taxon>
        <taxon>Littorinimorpha</taxon>
        <taxon>Littorinoidea</taxon>
        <taxon>Littorinidae</taxon>
        <taxon>Littorina</taxon>
    </lineage>
</organism>
<keyword evidence="1" id="KW-0479">Metal-binding</keyword>
<protein>
    <recommendedName>
        <fullName evidence="4">B box-type domain-containing protein</fullName>
    </recommendedName>
</protein>
<dbReference type="InterPro" id="IPR047153">
    <property type="entry name" value="TRIM45/56/19-like"/>
</dbReference>
<feature type="coiled-coil region" evidence="2">
    <location>
        <begin position="124"/>
        <end position="151"/>
    </location>
</feature>
<feature type="region of interest" description="Disordered" evidence="3">
    <location>
        <begin position="735"/>
        <end position="846"/>
    </location>
</feature>
<keyword evidence="1" id="KW-0863">Zinc-finger</keyword>
<evidence type="ECO:0000313" key="5">
    <source>
        <dbReference type="EMBL" id="KAK7108526.1"/>
    </source>
</evidence>
<evidence type="ECO:0000256" key="1">
    <source>
        <dbReference type="PROSITE-ProRule" id="PRU00024"/>
    </source>
</evidence>
<dbReference type="SMART" id="SM00336">
    <property type="entry name" value="BBOX"/>
    <property type="match status" value="1"/>
</dbReference>
<dbReference type="PANTHER" id="PTHR25462:SF296">
    <property type="entry name" value="MEIOTIC P26, ISOFORM F"/>
    <property type="match status" value="1"/>
</dbReference>
<dbReference type="SUPFAM" id="SSF101898">
    <property type="entry name" value="NHL repeat"/>
    <property type="match status" value="1"/>
</dbReference>
<keyword evidence="1" id="KW-0862">Zinc</keyword>
<evidence type="ECO:0000256" key="2">
    <source>
        <dbReference type="SAM" id="Coils"/>
    </source>
</evidence>